<proteinExistence type="predicted"/>
<evidence type="ECO:0000256" key="2">
    <source>
        <dbReference type="ARBA" id="ARBA00022692"/>
    </source>
</evidence>
<comment type="subcellular location">
    <subcellularLocation>
        <location evidence="1">Membrane</location>
        <topology evidence="1">Multi-pass membrane protein</topology>
    </subcellularLocation>
</comment>
<dbReference type="OrthoDB" id="3358017at2759"/>
<evidence type="ECO:0000256" key="1">
    <source>
        <dbReference type="ARBA" id="ARBA00004141"/>
    </source>
</evidence>
<evidence type="ECO:0000313" key="7">
    <source>
        <dbReference type="EMBL" id="KZT62987.1"/>
    </source>
</evidence>
<protein>
    <submittedName>
        <fullName evidence="7">RTA1-domain-containing protein</fullName>
    </submittedName>
</protein>
<sequence>MLPLSYLNRWIAVLLLLPLAVSALSNPYPIPDPFADPAHDLYNPLRYIPSNALTGVSLGLYLITGIGTSFYAWRYGARWMLAMTIGTYTFSLGLGMRFGLAKDPHNTTYYIIEYLFVVLSPCAFIAADYVLLSHLATWLDAGDQLVVSPRRVTLVFVLSDVTTFCVQAIGGGMSVTRDQATLTKGSHIFVAGLALQLLSFFLFTLMYIRFLWLMRKRMPDTWSTAKWYQGWKLLSLFLLISCGGILIRSFYRTIELSEGFTGYLAIHEAYFYALDTYPLYVAITVYLFLWPGWVLTEDARQKLLHKLDAISHATDVQLAEDPVHEKTPEHAS</sequence>
<keyword evidence="8" id="KW-1185">Reference proteome</keyword>
<dbReference type="STRING" id="1353952.A0A165KDA4"/>
<keyword evidence="4 5" id="KW-0472">Membrane</keyword>
<feature type="transmembrane region" description="Helical" evidence="5">
    <location>
        <begin position="152"/>
        <end position="176"/>
    </location>
</feature>
<organism evidence="7 8">
    <name type="scientific">Calocera cornea HHB12733</name>
    <dbReference type="NCBI Taxonomy" id="1353952"/>
    <lineage>
        <taxon>Eukaryota</taxon>
        <taxon>Fungi</taxon>
        <taxon>Dikarya</taxon>
        <taxon>Basidiomycota</taxon>
        <taxon>Agaricomycotina</taxon>
        <taxon>Dacrymycetes</taxon>
        <taxon>Dacrymycetales</taxon>
        <taxon>Dacrymycetaceae</taxon>
        <taxon>Calocera</taxon>
    </lineage>
</organism>
<dbReference type="InParanoid" id="A0A165KDA4"/>
<dbReference type="Pfam" id="PF04479">
    <property type="entry name" value="RTA1"/>
    <property type="match status" value="1"/>
</dbReference>
<feature type="transmembrane region" description="Helical" evidence="5">
    <location>
        <begin position="233"/>
        <end position="251"/>
    </location>
</feature>
<feature type="transmembrane region" description="Helical" evidence="5">
    <location>
        <begin position="79"/>
        <end position="99"/>
    </location>
</feature>
<dbReference type="PANTHER" id="PTHR31465:SF1">
    <property type="entry name" value="PROTEIN RTA1-RELATED"/>
    <property type="match status" value="1"/>
</dbReference>
<evidence type="ECO:0000256" key="6">
    <source>
        <dbReference type="SAM" id="SignalP"/>
    </source>
</evidence>
<reference evidence="7 8" key="1">
    <citation type="journal article" date="2016" name="Mol. Biol. Evol.">
        <title>Comparative Genomics of Early-Diverging Mushroom-Forming Fungi Provides Insights into the Origins of Lignocellulose Decay Capabilities.</title>
        <authorList>
            <person name="Nagy L.G."/>
            <person name="Riley R."/>
            <person name="Tritt A."/>
            <person name="Adam C."/>
            <person name="Daum C."/>
            <person name="Floudas D."/>
            <person name="Sun H."/>
            <person name="Yadav J.S."/>
            <person name="Pangilinan J."/>
            <person name="Larsson K.H."/>
            <person name="Matsuura K."/>
            <person name="Barry K."/>
            <person name="Labutti K."/>
            <person name="Kuo R."/>
            <person name="Ohm R.A."/>
            <person name="Bhattacharya S.S."/>
            <person name="Shirouzu T."/>
            <person name="Yoshinaga Y."/>
            <person name="Martin F.M."/>
            <person name="Grigoriev I.V."/>
            <person name="Hibbett D.S."/>
        </authorList>
    </citation>
    <scope>NUCLEOTIDE SEQUENCE [LARGE SCALE GENOMIC DNA]</scope>
    <source>
        <strain evidence="7 8">HHB12733</strain>
    </source>
</reference>
<feature type="signal peptide" evidence="6">
    <location>
        <begin position="1"/>
        <end position="23"/>
    </location>
</feature>
<evidence type="ECO:0000256" key="3">
    <source>
        <dbReference type="ARBA" id="ARBA00022989"/>
    </source>
</evidence>
<dbReference type="InterPro" id="IPR007568">
    <property type="entry name" value="RTA1"/>
</dbReference>
<dbReference type="AlphaFoldDB" id="A0A165KDA4"/>
<gene>
    <name evidence="7" type="ORF">CALCODRAFT_513859</name>
</gene>
<feature type="transmembrane region" description="Helical" evidence="5">
    <location>
        <begin position="111"/>
        <end position="131"/>
    </location>
</feature>
<dbReference type="PANTHER" id="PTHR31465">
    <property type="entry name" value="PROTEIN RTA1-RELATED"/>
    <property type="match status" value="1"/>
</dbReference>
<keyword evidence="2 5" id="KW-0812">Transmembrane</keyword>
<dbReference type="GO" id="GO:0016020">
    <property type="term" value="C:membrane"/>
    <property type="evidence" value="ECO:0007669"/>
    <property type="project" value="UniProtKB-SubCell"/>
</dbReference>
<evidence type="ECO:0000313" key="8">
    <source>
        <dbReference type="Proteomes" id="UP000076842"/>
    </source>
</evidence>
<keyword evidence="6" id="KW-0732">Signal</keyword>
<keyword evidence="3 5" id="KW-1133">Transmembrane helix</keyword>
<feature type="transmembrane region" description="Helical" evidence="5">
    <location>
        <begin position="51"/>
        <end position="72"/>
    </location>
</feature>
<dbReference type="Proteomes" id="UP000076842">
    <property type="component" value="Unassembled WGS sequence"/>
</dbReference>
<dbReference type="EMBL" id="KV423914">
    <property type="protein sequence ID" value="KZT62987.1"/>
    <property type="molecule type" value="Genomic_DNA"/>
</dbReference>
<evidence type="ECO:0000256" key="4">
    <source>
        <dbReference type="ARBA" id="ARBA00023136"/>
    </source>
</evidence>
<accession>A0A165KDA4</accession>
<feature type="transmembrane region" description="Helical" evidence="5">
    <location>
        <begin position="188"/>
        <end position="212"/>
    </location>
</feature>
<name>A0A165KDA4_9BASI</name>
<feature type="transmembrane region" description="Helical" evidence="5">
    <location>
        <begin position="277"/>
        <end position="296"/>
    </location>
</feature>
<evidence type="ECO:0000256" key="5">
    <source>
        <dbReference type="SAM" id="Phobius"/>
    </source>
</evidence>
<feature type="chain" id="PRO_5007860733" evidence="6">
    <location>
        <begin position="24"/>
        <end position="332"/>
    </location>
</feature>